<dbReference type="RefSeq" id="WP_348397093.1">
    <property type="nucleotide sequence ID" value="NZ_CP136600.1"/>
</dbReference>
<dbReference type="PROSITE" id="PS51755">
    <property type="entry name" value="OMPR_PHOB"/>
    <property type="match status" value="1"/>
</dbReference>
<dbReference type="SMART" id="SM00862">
    <property type="entry name" value="Trans_reg_C"/>
    <property type="match status" value="1"/>
</dbReference>
<evidence type="ECO:0000256" key="1">
    <source>
        <dbReference type="ARBA" id="ARBA00009820"/>
    </source>
</evidence>
<sequence length="712" mass="82001">MYQEHPYSLSTIKVQPSDFSIIFNTGEKIQLQPKLIEVLGYLASQYPRVVPREEIIENVWEGNSYVGEKALTNAIWNLRQKLHLENQTEIIETIRKSGYRLLVKPEFEGKANQQVDVNNKHADNNVHKSNVYSLLSLKSALFTLVLFALTFMIYLQFFTNNSLKHPILEQITTNPGNELFTSPSPDGRYIVYQWMTPEGTANLYMRDRNQPQLKATQLTYDNAEQGFSVWSPDGSFLYFAKKDKKNNRCDIIQMKVRTNEEKIIGQCPLKGRYYYVDISADGKTLAYHGKDTNDISSGIYFLDLTSTDFNKQRFSCKLNCIYRDRDMSFSPDGQFIAVTRRYSIFEENIFLINLVTKEEKQLTFSEEDIVGLTWHPNGNYIVFATQRADIRQGYMVEPDSGIITNLNVEGFSYPKYSSQSFELFFQHRLEHYQVSSLSVNPDIIASPFPVIQSKFNHLSADYSDSVKKITYVSNESGFYELWAANVDGTQRQQLTFIEDTVRYPKWSNDGSKIAFLSASRTGKGDNIYILDFTSKKLKQLNSTFYQHNRPTWSFDDKHILSAVYTDKYTDLHQFNLTSGENKRITFDGARIGVLRNGYQLYYSRVSGGLWKMDLSSDHPTAKQLLDKKIFNTVYSWGLSKDGIYFNQNTSNTTKLKYYNFSNDEISTFLTQPKNAVAGSTSLTLIDEQQLLLFTGSSFPQADIKKLQHPLLQ</sequence>
<dbReference type="InterPro" id="IPR001867">
    <property type="entry name" value="OmpR/PhoB-type_DNA-bd"/>
</dbReference>
<reference evidence="6 7" key="1">
    <citation type="submission" date="2023-09" db="EMBL/GenBank/DDBJ databases">
        <authorList>
            <person name="Qi X."/>
        </authorList>
    </citation>
    <scope>NUCLEOTIDE SEQUENCE [LARGE SCALE GENOMIC DNA]</scope>
    <source>
        <strain evidence="6 7">S1-1</strain>
    </source>
</reference>
<gene>
    <name evidence="6" type="ORF">RI844_03545</name>
</gene>
<evidence type="ECO:0000256" key="4">
    <source>
        <dbReference type="SAM" id="Phobius"/>
    </source>
</evidence>
<dbReference type="SUPFAM" id="SSF46894">
    <property type="entry name" value="C-terminal effector domain of the bipartite response regulators"/>
    <property type="match status" value="1"/>
</dbReference>
<evidence type="ECO:0000313" key="6">
    <source>
        <dbReference type="EMBL" id="WOH38321.1"/>
    </source>
</evidence>
<evidence type="ECO:0000256" key="3">
    <source>
        <dbReference type="PROSITE-ProRule" id="PRU01091"/>
    </source>
</evidence>
<dbReference type="InterPro" id="IPR036388">
    <property type="entry name" value="WH-like_DNA-bd_sf"/>
</dbReference>
<dbReference type="Pfam" id="PF00486">
    <property type="entry name" value="Trans_reg_C"/>
    <property type="match status" value="1"/>
</dbReference>
<dbReference type="Gene3D" id="1.10.10.10">
    <property type="entry name" value="Winged helix-like DNA-binding domain superfamily/Winged helix DNA-binding domain"/>
    <property type="match status" value="1"/>
</dbReference>
<name>A0ABZ0GR90_9GAMM</name>
<dbReference type="CDD" id="cd00383">
    <property type="entry name" value="trans_reg_C"/>
    <property type="match status" value="1"/>
</dbReference>
<evidence type="ECO:0000313" key="7">
    <source>
        <dbReference type="Proteomes" id="UP001301442"/>
    </source>
</evidence>
<comment type="similarity">
    <text evidence="1">Belongs to the TolB family.</text>
</comment>
<dbReference type="SUPFAM" id="SSF82171">
    <property type="entry name" value="DPP6 N-terminal domain-like"/>
    <property type="match status" value="1"/>
</dbReference>
<keyword evidence="2 3" id="KW-0238">DNA-binding</keyword>
<dbReference type="Gene3D" id="2.120.10.30">
    <property type="entry name" value="TolB, C-terminal domain"/>
    <property type="match status" value="2"/>
</dbReference>
<evidence type="ECO:0000256" key="2">
    <source>
        <dbReference type="ARBA" id="ARBA00023125"/>
    </source>
</evidence>
<evidence type="ECO:0000259" key="5">
    <source>
        <dbReference type="PROSITE" id="PS51755"/>
    </source>
</evidence>
<protein>
    <submittedName>
        <fullName evidence="6">Winged helix-turn-helix domain-containing protein</fullName>
    </submittedName>
</protein>
<dbReference type="InterPro" id="IPR011659">
    <property type="entry name" value="WD40"/>
</dbReference>
<dbReference type="InterPro" id="IPR016032">
    <property type="entry name" value="Sig_transdc_resp-reg_C-effctor"/>
</dbReference>
<dbReference type="EMBL" id="CP136600">
    <property type="protein sequence ID" value="WOH38321.1"/>
    <property type="molecule type" value="Genomic_DNA"/>
</dbReference>
<keyword evidence="7" id="KW-1185">Reference proteome</keyword>
<keyword evidence="4" id="KW-1133">Transmembrane helix</keyword>
<keyword evidence="4" id="KW-0472">Membrane</keyword>
<keyword evidence="4" id="KW-0812">Transmembrane</keyword>
<accession>A0ABZ0GR90</accession>
<feature type="DNA-binding region" description="OmpR/PhoB-type" evidence="3">
    <location>
        <begin position="4"/>
        <end position="103"/>
    </location>
</feature>
<feature type="transmembrane region" description="Helical" evidence="4">
    <location>
        <begin position="140"/>
        <end position="158"/>
    </location>
</feature>
<dbReference type="PANTHER" id="PTHR36842">
    <property type="entry name" value="PROTEIN TOLB HOMOLOG"/>
    <property type="match status" value="1"/>
</dbReference>
<dbReference type="Pfam" id="PF07676">
    <property type="entry name" value="PD40"/>
    <property type="match status" value="4"/>
</dbReference>
<organism evidence="6 7">
    <name type="scientific">Thalassotalea fonticola</name>
    <dbReference type="NCBI Taxonomy" id="3065649"/>
    <lineage>
        <taxon>Bacteria</taxon>
        <taxon>Pseudomonadati</taxon>
        <taxon>Pseudomonadota</taxon>
        <taxon>Gammaproteobacteria</taxon>
        <taxon>Alteromonadales</taxon>
        <taxon>Colwelliaceae</taxon>
        <taxon>Thalassotalea</taxon>
    </lineage>
</organism>
<feature type="domain" description="OmpR/PhoB-type" evidence="5">
    <location>
        <begin position="4"/>
        <end position="103"/>
    </location>
</feature>
<dbReference type="Proteomes" id="UP001301442">
    <property type="component" value="Chromosome"/>
</dbReference>
<dbReference type="PANTHER" id="PTHR36842:SF1">
    <property type="entry name" value="PROTEIN TOLB"/>
    <property type="match status" value="1"/>
</dbReference>
<proteinExistence type="inferred from homology"/>
<dbReference type="InterPro" id="IPR011042">
    <property type="entry name" value="6-blade_b-propeller_TolB-like"/>
</dbReference>